<organism evidence="9">
    <name type="scientific">uncultured archaeon MedDCM-OCT-S04-C14</name>
    <dbReference type="NCBI Taxonomy" id="743084"/>
    <lineage>
        <taxon>Archaea</taxon>
        <taxon>environmental samples</taxon>
    </lineage>
</organism>
<dbReference type="InterPro" id="IPR034405">
    <property type="entry name" value="F420"/>
</dbReference>
<dbReference type="SFLD" id="SFLDG01389">
    <property type="entry name" value="menaquinone_synthsis_involved"/>
    <property type="match status" value="1"/>
</dbReference>
<dbReference type="PIRSF" id="PIRSF004762">
    <property type="entry name" value="CHP00423"/>
    <property type="match status" value="1"/>
</dbReference>
<dbReference type="Pfam" id="PF19288">
    <property type="entry name" value="CofH_C"/>
    <property type="match status" value="1"/>
</dbReference>
<dbReference type="SUPFAM" id="SSF102114">
    <property type="entry name" value="Radical SAM enzymes"/>
    <property type="match status" value="1"/>
</dbReference>
<evidence type="ECO:0000256" key="7">
    <source>
        <dbReference type="PIRSR" id="PIRSR004762-2"/>
    </source>
</evidence>
<reference evidence="9" key="1">
    <citation type="journal article" date="2010" name="ISME J.">
        <title>Metagenome of the Mediterranean deep chlorophyll maximum studied by direct and fosmid library 454 pyrosequencing.</title>
        <authorList>
            <person name="Ghai R."/>
            <person name="Martin-Cuadrado A.B."/>
            <person name="Molto A.G."/>
            <person name="Heredia I.G."/>
            <person name="Cabrera R."/>
            <person name="Martin J."/>
            <person name="Verdu M."/>
            <person name="Deschamps P."/>
            <person name="Moreira D."/>
            <person name="Lopez-Garcia P."/>
            <person name="Mira A."/>
            <person name="Rodriguez-Valera F."/>
        </authorList>
    </citation>
    <scope>NUCLEOTIDE SEQUENCE</scope>
</reference>
<dbReference type="CDD" id="cd01335">
    <property type="entry name" value="Radical_SAM"/>
    <property type="match status" value="1"/>
</dbReference>
<evidence type="ECO:0000313" key="9">
    <source>
        <dbReference type="EMBL" id="ADD92922.1"/>
    </source>
</evidence>
<dbReference type="NCBIfam" id="TIGR00423">
    <property type="entry name" value="CofH family radical SAM protein"/>
    <property type="match status" value="1"/>
</dbReference>
<dbReference type="GO" id="GO:0044689">
    <property type="term" value="F:7,8-didemethyl-8-hydroxy-5-deazariboflavin synthase activity"/>
    <property type="evidence" value="ECO:0007669"/>
    <property type="project" value="TreeGrafter"/>
</dbReference>
<keyword evidence="5 6" id="KW-0411">Iron-sulfur</keyword>
<keyword evidence="4 6" id="KW-0408">Iron</keyword>
<dbReference type="EMBL" id="GU942958">
    <property type="protein sequence ID" value="ADD92922.1"/>
    <property type="molecule type" value="Genomic_DNA"/>
</dbReference>
<dbReference type="Pfam" id="PF04055">
    <property type="entry name" value="Radical_SAM"/>
    <property type="match status" value="1"/>
</dbReference>
<dbReference type="PANTHER" id="PTHR43076">
    <property type="entry name" value="FO SYNTHASE (COFH)"/>
    <property type="match status" value="1"/>
</dbReference>
<dbReference type="InterPro" id="IPR020050">
    <property type="entry name" value="FO_synthase_su2"/>
</dbReference>
<comment type="cofactor">
    <cofactor evidence="6">
        <name>[4Fe-4S] cluster</name>
        <dbReference type="ChEBI" id="CHEBI:49883"/>
    </cofactor>
    <text evidence="6">Binds 1 [4Fe-4S] cluster. The cluster is coordinated with 3 cysteines and an exchangeable S-adenosyl-L-methionine.</text>
</comment>
<feature type="domain" description="Radical SAM core" evidence="8">
    <location>
        <begin position="80"/>
        <end position="312"/>
    </location>
</feature>
<dbReference type="GO" id="GO:0046872">
    <property type="term" value="F:metal ion binding"/>
    <property type="evidence" value="ECO:0007669"/>
    <property type="project" value="UniProtKB-KW"/>
</dbReference>
<dbReference type="PROSITE" id="PS51918">
    <property type="entry name" value="RADICAL_SAM"/>
    <property type="match status" value="1"/>
</dbReference>
<keyword evidence="3" id="KW-0479">Metal-binding</keyword>
<dbReference type="SFLD" id="SFLDF00343">
    <property type="entry name" value="aminofutalosine_synthase_(mqnE"/>
    <property type="match status" value="1"/>
</dbReference>
<dbReference type="GO" id="GO:0016765">
    <property type="term" value="F:transferase activity, transferring alkyl or aryl (other than methyl) groups"/>
    <property type="evidence" value="ECO:0007669"/>
    <property type="project" value="InterPro"/>
</dbReference>
<evidence type="ECO:0000256" key="5">
    <source>
        <dbReference type="ARBA" id="ARBA00023014"/>
    </source>
</evidence>
<dbReference type="SFLD" id="SFLDG01064">
    <property type="entry name" value="F420__menaquinone_cofactor_bio"/>
    <property type="match status" value="1"/>
</dbReference>
<dbReference type="InterPro" id="IPR058240">
    <property type="entry name" value="rSAM_sf"/>
</dbReference>
<feature type="binding site" evidence="7">
    <location>
        <position position="100"/>
    </location>
    <ligand>
        <name>S-adenosyl-L-methionine</name>
        <dbReference type="ChEBI" id="CHEBI:59789"/>
    </ligand>
</feature>
<evidence type="ECO:0000256" key="6">
    <source>
        <dbReference type="PIRSR" id="PIRSR004762-1"/>
    </source>
</evidence>
<dbReference type="InterPro" id="IPR006638">
    <property type="entry name" value="Elp3/MiaA/NifB-like_rSAM"/>
</dbReference>
<dbReference type="AlphaFoldDB" id="D6PB35"/>
<feature type="binding site" evidence="6">
    <location>
        <position position="101"/>
    </location>
    <ligand>
        <name>[4Fe-4S] cluster</name>
        <dbReference type="ChEBI" id="CHEBI:49883"/>
        <note>4Fe-4S-S-AdoMet</note>
    </ligand>
</feature>
<feature type="binding site" evidence="7">
    <location>
        <position position="205"/>
    </location>
    <ligand>
        <name>S-adenosyl-L-methionine</name>
        <dbReference type="ChEBI" id="CHEBI:59789"/>
    </ligand>
</feature>
<dbReference type="InterPro" id="IPR013785">
    <property type="entry name" value="Aldolase_TIM"/>
</dbReference>
<dbReference type="Gene3D" id="3.20.20.70">
    <property type="entry name" value="Aldolase class I"/>
    <property type="match status" value="1"/>
</dbReference>
<evidence type="ECO:0000256" key="4">
    <source>
        <dbReference type="ARBA" id="ARBA00023004"/>
    </source>
</evidence>
<feature type="binding site" evidence="6">
    <location>
        <position position="98"/>
    </location>
    <ligand>
        <name>[4Fe-4S] cluster</name>
        <dbReference type="ChEBI" id="CHEBI:49883"/>
        <note>4Fe-4S-S-AdoMet</note>
    </ligand>
</feature>
<keyword evidence="1 6" id="KW-0004">4Fe-4S</keyword>
<dbReference type="PANTHER" id="PTHR43076:SF7">
    <property type="entry name" value="AMINODEOXYFUTALOSINE SYNTHASE"/>
    <property type="match status" value="1"/>
</dbReference>
<dbReference type="GO" id="GO:0051539">
    <property type="term" value="F:4 iron, 4 sulfur cluster binding"/>
    <property type="evidence" value="ECO:0007669"/>
    <property type="project" value="UniProtKB-KW"/>
</dbReference>
<dbReference type="SFLD" id="SFLDS00029">
    <property type="entry name" value="Radical_SAM"/>
    <property type="match status" value="1"/>
</dbReference>
<evidence type="ECO:0000256" key="2">
    <source>
        <dbReference type="ARBA" id="ARBA00022691"/>
    </source>
</evidence>
<sequence>MLASVRPTPLAGENDQWLDALEENLASVDWSPALAPLAVKLAKNVPLSLEDGMTLYQHPDLHEVGSMAHQVRMARFGNRAFFNSNVHINQTNICVLACRFCAFRRGPKAKDAYAMSIDEYMDDLAIYAHAIDEVHSVGGLHPEWGVEHYEELFTRVAKTYPSISIKALTAVEIKHLGQRSSMTTREVLKRLKAAGLTSLPGGGAEILDDDVRAIICNGKESSAEYLQIHREAHEVGLPSNCTMLFGTIEALEQRLQHMISLRDLNASTKGFQCFVPYPFLPDDTRLPQAQLATGTEILRTIAVSRLMINTIPHIKAYRMNIGDHLAELALQFGADDIDGTVQKESIMHLAGSSAPLDHDRANLARLIHDAGCEPIQRNTTYSEFEPYIPPKVKPRRVLPMATQ</sequence>
<keyword evidence="2 6" id="KW-0949">S-adenosyl-L-methionine</keyword>
<dbReference type="SMART" id="SM00729">
    <property type="entry name" value="Elp3"/>
    <property type="match status" value="1"/>
</dbReference>
<protein>
    <submittedName>
        <fullName evidence="9">Putative Radical SAM superfamily protein</fullName>
    </submittedName>
</protein>
<proteinExistence type="predicted"/>
<evidence type="ECO:0000256" key="1">
    <source>
        <dbReference type="ARBA" id="ARBA00022485"/>
    </source>
</evidence>
<accession>D6PB35</accession>
<evidence type="ECO:0000256" key="3">
    <source>
        <dbReference type="ARBA" id="ARBA00022723"/>
    </source>
</evidence>
<evidence type="ECO:0000259" key="8">
    <source>
        <dbReference type="PROSITE" id="PS51918"/>
    </source>
</evidence>
<dbReference type="InterPro" id="IPR007197">
    <property type="entry name" value="rSAM"/>
</dbReference>
<dbReference type="InterPro" id="IPR045567">
    <property type="entry name" value="CofH/MnqC-like_C"/>
</dbReference>
<name>D6PB35_9ARCH</name>
<feature type="binding site" evidence="6">
    <location>
        <position position="94"/>
    </location>
    <ligand>
        <name>[4Fe-4S] cluster</name>
        <dbReference type="ChEBI" id="CHEBI:49883"/>
        <note>4Fe-4S-S-AdoMet</note>
    </ligand>
</feature>